<name>A0A8T2KPU9_ASTMX</name>
<organism evidence="1 2">
    <name type="scientific">Astyanax mexicanus</name>
    <name type="common">Blind cave fish</name>
    <name type="synonym">Astyanax fasciatus mexicanus</name>
    <dbReference type="NCBI Taxonomy" id="7994"/>
    <lineage>
        <taxon>Eukaryota</taxon>
        <taxon>Metazoa</taxon>
        <taxon>Chordata</taxon>
        <taxon>Craniata</taxon>
        <taxon>Vertebrata</taxon>
        <taxon>Euteleostomi</taxon>
        <taxon>Actinopterygii</taxon>
        <taxon>Neopterygii</taxon>
        <taxon>Teleostei</taxon>
        <taxon>Ostariophysi</taxon>
        <taxon>Characiformes</taxon>
        <taxon>Characoidei</taxon>
        <taxon>Acestrorhamphidae</taxon>
        <taxon>Acestrorhamphinae</taxon>
        <taxon>Astyanax</taxon>
    </lineage>
</organism>
<dbReference type="Proteomes" id="UP000752171">
    <property type="component" value="Unassembled WGS sequence"/>
</dbReference>
<protein>
    <submittedName>
        <fullName evidence="1">Uncharacterized protein</fullName>
    </submittedName>
</protein>
<reference evidence="1 2" key="1">
    <citation type="submission" date="2021-07" db="EMBL/GenBank/DDBJ databases">
        <authorList>
            <person name="Imarazene B."/>
            <person name="Zahm M."/>
            <person name="Klopp C."/>
            <person name="Cabau C."/>
            <person name="Beille S."/>
            <person name="Jouanno E."/>
            <person name="Castinel A."/>
            <person name="Lluch J."/>
            <person name="Gil L."/>
            <person name="Kuchtly C."/>
            <person name="Lopez Roques C."/>
            <person name="Donnadieu C."/>
            <person name="Parrinello H."/>
            <person name="Journot L."/>
            <person name="Du K."/>
            <person name="Schartl M."/>
            <person name="Retaux S."/>
            <person name="Guiguen Y."/>
        </authorList>
    </citation>
    <scope>NUCLEOTIDE SEQUENCE [LARGE SCALE GENOMIC DNA]</scope>
    <source>
        <strain evidence="1">Pach_M1</strain>
        <tissue evidence="1">Testis</tissue>
    </source>
</reference>
<evidence type="ECO:0000313" key="1">
    <source>
        <dbReference type="EMBL" id="KAG9261373.1"/>
    </source>
</evidence>
<evidence type="ECO:0000313" key="2">
    <source>
        <dbReference type="Proteomes" id="UP000752171"/>
    </source>
</evidence>
<sequence>MLEESMSSIGDDNSAFWIHNVLTPLTCMLMKAQRRIASEKAWRTTVHMVGCVTARFQIKGFSHPISMLRCYVGGATVHGNMGI</sequence>
<dbReference type="EMBL" id="JAICCE010000022">
    <property type="protein sequence ID" value="KAG9261373.1"/>
    <property type="molecule type" value="Genomic_DNA"/>
</dbReference>
<gene>
    <name evidence="1" type="ORF">AMEX_G24900</name>
</gene>
<proteinExistence type="predicted"/>
<dbReference type="AlphaFoldDB" id="A0A8T2KPU9"/>
<accession>A0A8T2KPU9</accession>
<comment type="caution">
    <text evidence="1">The sequence shown here is derived from an EMBL/GenBank/DDBJ whole genome shotgun (WGS) entry which is preliminary data.</text>
</comment>